<comment type="caution">
    <text evidence="1">The sequence shown here is derived from an EMBL/GenBank/DDBJ whole genome shotgun (WGS) entry which is preliminary data.</text>
</comment>
<accession>A0A1Y2DUK3</accession>
<protein>
    <submittedName>
        <fullName evidence="1">Uncharacterized protein</fullName>
    </submittedName>
</protein>
<dbReference type="RefSeq" id="XP_040714584.1">
    <property type="nucleotide sequence ID" value="XM_040854212.1"/>
</dbReference>
<dbReference type="InParanoid" id="A0A1Y2DUK3"/>
<gene>
    <name evidence="1" type="ORF">BCR38DRAFT_217547</name>
</gene>
<evidence type="ECO:0000313" key="1">
    <source>
        <dbReference type="EMBL" id="ORY62927.1"/>
    </source>
</evidence>
<organism evidence="1 2">
    <name type="scientific">Pseudomassariella vexata</name>
    <dbReference type="NCBI Taxonomy" id="1141098"/>
    <lineage>
        <taxon>Eukaryota</taxon>
        <taxon>Fungi</taxon>
        <taxon>Dikarya</taxon>
        <taxon>Ascomycota</taxon>
        <taxon>Pezizomycotina</taxon>
        <taxon>Sordariomycetes</taxon>
        <taxon>Xylariomycetidae</taxon>
        <taxon>Amphisphaeriales</taxon>
        <taxon>Pseudomassariaceae</taxon>
        <taxon>Pseudomassariella</taxon>
    </lineage>
</organism>
<dbReference type="AlphaFoldDB" id="A0A1Y2DUK3"/>
<proteinExistence type="predicted"/>
<dbReference type="Proteomes" id="UP000193689">
    <property type="component" value="Unassembled WGS sequence"/>
</dbReference>
<sequence length="60" mass="6802">MDSNADRNTHFVAYEFRVMIPTVTDITSVTTRVAEIHKNCISPRNQFGIPYPAFDGCKPQ</sequence>
<dbReference type="GeneID" id="63770424"/>
<reference evidence="1 2" key="1">
    <citation type="submission" date="2016-07" db="EMBL/GenBank/DDBJ databases">
        <title>Pervasive Adenine N6-methylation of Active Genes in Fungi.</title>
        <authorList>
            <consortium name="DOE Joint Genome Institute"/>
            <person name="Mondo S.J."/>
            <person name="Dannebaum R.O."/>
            <person name="Kuo R.C."/>
            <person name="Labutti K."/>
            <person name="Haridas S."/>
            <person name="Kuo A."/>
            <person name="Salamov A."/>
            <person name="Ahrendt S.R."/>
            <person name="Lipzen A."/>
            <person name="Sullivan W."/>
            <person name="Andreopoulos W.B."/>
            <person name="Clum A."/>
            <person name="Lindquist E."/>
            <person name="Daum C."/>
            <person name="Ramamoorthy G.K."/>
            <person name="Gryganskyi A."/>
            <person name="Culley D."/>
            <person name="Magnuson J.K."/>
            <person name="James T.Y."/>
            <person name="O'Malley M.A."/>
            <person name="Stajich J.E."/>
            <person name="Spatafora J.W."/>
            <person name="Visel A."/>
            <person name="Grigoriev I.V."/>
        </authorList>
    </citation>
    <scope>NUCLEOTIDE SEQUENCE [LARGE SCALE GENOMIC DNA]</scope>
    <source>
        <strain evidence="1 2">CBS 129021</strain>
    </source>
</reference>
<name>A0A1Y2DUK3_9PEZI</name>
<keyword evidence="2" id="KW-1185">Reference proteome</keyword>
<dbReference type="EMBL" id="MCFJ01000008">
    <property type="protein sequence ID" value="ORY62927.1"/>
    <property type="molecule type" value="Genomic_DNA"/>
</dbReference>
<evidence type="ECO:0000313" key="2">
    <source>
        <dbReference type="Proteomes" id="UP000193689"/>
    </source>
</evidence>